<dbReference type="GO" id="GO:0008168">
    <property type="term" value="F:methyltransferase activity"/>
    <property type="evidence" value="ECO:0007669"/>
    <property type="project" value="UniProtKB-KW"/>
</dbReference>
<dbReference type="Gene3D" id="3.20.20.480">
    <property type="entry name" value="Trimethylamine methyltransferase-like"/>
    <property type="match status" value="1"/>
</dbReference>
<dbReference type="Pfam" id="PF06253">
    <property type="entry name" value="MTTB"/>
    <property type="match status" value="1"/>
</dbReference>
<organism evidence="5 6">
    <name type="scientific">Sneathiella marina</name>
    <dbReference type="NCBI Taxonomy" id="2950108"/>
    <lineage>
        <taxon>Bacteria</taxon>
        <taxon>Pseudomonadati</taxon>
        <taxon>Pseudomonadota</taxon>
        <taxon>Alphaproteobacteria</taxon>
        <taxon>Sneathiellales</taxon>
        <taxon>Sneathiellaceae</taxon>
        <taxon>Sneathiella</taxon>
    </lineage>
</organism>
<keyword evidence="6" id="KW-1185">Reference proteome</keyword>
<dbReference type="EMBL" id="CP098747">
    <property type="protein sequence ID" value="USG62568.1"/>
    <property type="molecule type" value="Genomic_DNA"/>
</dbReference>
<gene>
    <name evidence="5" type="ORF">NBZ79_06215</name>
</gene>
<evidence type="ECO:0000256" key="2">
    <source>
        <dbReference type="ARBA" id="ARBA00022603"/>
    </source>
</evidence>
<evidence type="ECO:0000313" key="5">
    <source>
        <dbReference type="EMBL" id="USG62568.1"/>
    </source>
</evidence>
<protein>
    <recommendedName>
        <fullName evidence="4">Methyltransferase</fullName>
        <ecNumber evidence="4">2.1.1.-</ecNumber>
    </recommendedName>
</protein>
<evidence type="ECO:0000256" key="1">
    <source>
        <dbReference type="ARBA" id="ARBA00007137"/>
    </source>
</evidence>
<sequence>MARRSRASRDRKIAAVGIPASPHIRRCLPFYDILDDEQLVKLEAQVNWLIEEVGVAFRDDPEALKIWKQAGAKIDGDIIRAPADWVRNLCRQAPREFTQLARNPERSVKIGGSNQVFAPIYGAPFVRDLKGGRRYGDMQSFENLVKLTYMHPNLHHGGFVTCEPCDVPVSKRHLDMLYAHMTLSDKPHLGAITEKSRAQDSVDMAEIVFGKEVMENNCVILGNVNTNSPMLVDKVVTEAIQVYCARGQGIIVAPFILSGAMGPASTTASVTQAMAEALMVCAFSQLVKPGAPFILGNFLSSMSLKSGAPTFGMPEPVLSNYVIGQLARRAGLPLRCGGSLTAAKIEDAQAAYESADSMHSTMLAGANYVLHAAGWLEGGLCTGFEKLIMDADRLGSYQKILGQGLDVSDEAFARDAYGEVDPGGHFLGSGHTMRNYQTAFYEATLSDSENVESWEERGSTDMRMRAFEKWTTMLTEYQPPKMEESVRDALQDFIARRKEELPDAWY</sequence>
<dbReference type="InterPro" id="IPR010426">
    <property type="entry name" value="MTTB_MeTrfase"/>
</dbReference>
<dbReference type="GO" id="GO:0032259">
    <property type="term" value="P:methylation"/>
    <property type="evidence" value="ECO:0007669"/>
    <property type="project" value="UniProtKB-KW"/>
</dbReference>
<reference evidence="5" key="1">
    <citation type="submission" date="2022-06" db="EMBL/GenBank/DDBJ databases">
        <title>Sneathiella actinostolidae sp. nov., isolated from a sea anemonein the Western Pacific Ocean.</title>
        <authorList>
            <person name="Wei M.J."/>
        </authorList>
    </citation>
    <scope>NUCLEOTIDE SEQUENCE</scope>
    <source>
        <strain evidence="5">PHK-P5</strain>
    </source>
</reference>
<keyword evidence="2 5" id="KW-0489">Methyltransferase</keyword>
<evidence type="ECO:0000256" key="3">
    <source>
        <dbReference type="ARBA" id="ARBA00022679"/>
    </source>
</evidence>
<dbReference type="EC" id="2.1.1.-" evidence="4"/>
<dbReference type="InterPro" id="IPR038601">
    <property type="entry name" value="MttB-like_sf"/>
</dbReference>
<dbReference type="RefSeq" id="WP_251936444.1">
    <property type="nucleotide sequence ID" value="NZ_CP098747.1"/>
</dbReference>
<dbReference type="PIRSF" id="PIRSF037567">
    <property type="entry name" value="MTTB_MeTrfase"/>
    <property type="match status" value="1"/>
</dbReference>
<comment type="similarity">
    <text evidence="1 4">Belongs to the trimethylamine methyltransferase family.</text>
</comment>
<name>A0ABY4W684_9PROT</name>
<evidence type="ECO:0000313" key="6">
    <source>
        <dbReference type="Proteomes" id="UP001056291"/>
    </source>
</evidence>
<evidence type="ECO:0000256" key="4">
    <source>
        <dbReference type="PIRNR" id="PIRNR037567"/>
    </source>
</evidence>
<proteinExistence type="inferred from homology"/>
<keyword evidence="3 4" id="KW-0808">Transferase</keyword>
<accession>A0ABY4W684</accession>
<dbReference type="Proteomes" id="UP001056291">
    <property type="component" value="Chromosome"/>
</dbReference>